<gene>
    <name evidence="4" type="ORF">D5H78_03160</name>
</gene>
<feature type="compositionally biased region" description="Basic and acidic residues" evidence="1">
    <location>
        <begin position="256"/>
        <end position="275"/>
    </location>
</feature>
<dbReference type="OrthoDB" id="3712018at2"/>
<feature type="compositionally biased region" description="Basic and acidic residues" evidence="1">
    <location>
        <begin position="151"/>
        <end position="163"/>
    </location>
</feature>
<organism evidence="4 5">
    <name type="scientific">Vallicoccus soli</name>
    <dbReference type="NCBI Taxonomy" id="2339232"/>
    <lineage>
        <taxon>Bacteria</taxon>
        <taxon>Bacillati</taxon>
        <taxon>Actinomycetota</taxon>
        <taxon>Actinomycetes</taxon>
        <taxon>Motilibacterales</taxon>
        <taxon>Vallicoccaceae</taxon>
        <taxon>Vallicoccus</taxon>
    </lineage>
</organism>
<comment type="caution">
    <text evidence="4">The sequence shown here is derived from an EMBL/GenBank/DDBJ whole genome shotgun (WGS) entry which is preliminary data.</text>
</comment>
<sequence length="275" mass="29603">MDPLSNPQSILGSTIYGSDGEKLGKAGQVFLDDASGQPEWVTVNTGLFGTKETFVPLQGITARGDDFTVPYDKEKVKGAPSVDSGDGHISESEEDALYRYYGLSGTSGYDTTTTTTTTGTTGTVGTAGTTTGTDAAGTVGHDTSGPTTDDAMTRSEERLHVGTERVQTGRARLRKYIVSENVTETVPVERETVHVEREPITDANRGAAYSGPELSEEEHEVTLTEERPVVAKETVPVERVRLDKDVEVSQETVSDTVRHEEIDVTDAEGVRSDRR</sequence>
<dbReference type="RefSeq" id="WP_119948898.1">
    <property type="nucleotide sequence ID" value="NZ_QZEZ01000001.1"/>
</dbReference>
<evidence type="ECO:0000313" key="4">
    <source>
        <dbReference type="EMBL" id="RJK97971.1"/>
    </source>
</evidence>
<dbReference type="EMBL" id="QZEZ01000001">
    <property type="protein sequence ID" value="RJK97971.1"/>
    <property type="molecule type" value="Genomic_DNA"/>
</dbReference>
<feature type="region of interest" description="Disordered" evidence="1">
    <location>
        <begin position="197"/>
        <end position="225"/>
    </location>
</feature>
<feature type="domain" description="PRC-barrel" evidence="2">
    <location>
        <begin position="9"/>
        <end position="75"/>
    </location>
</feature>
<dbReference type="Pfam" id="PF09557">
    <property type="entry name" value="DUF2382"/>
    <property type="match status" value="1"/>
</dbReference>
<evidence type="ECO:0000259" key="3">
    <source>
        <dbReference type="Pfam" id="PF09557"/>
    </source>
</evidence>
<dbReference type="InterPro" id="IPR027275">
    <property type="entry name" value="PRC-brl_dom"/>
</dbReference>
<dbReference type="GO" id="GO:0030077">
    <property type="term" value="C:plasma membrane light-harvesting complex"/>
    <property type="evidence" value="ECO:0007669"/>
    <property type="project" value="InterPro"/>
</dbReference>
<keyword evidence="5" id="KW-1185">Reference proteome</keyword>
<dbReference type="AlphaFoldDB" id="A0A3A3ZMQ5"/>
<protein>
    <submittedName>
        <fullName evidence="4">DUF2382 domain-containing protein</fullName>
    </submittedName>
</protein>
<proteinExistence type="predicted"/>
<name>A0A3A3ZMQ5_9ACTN</name>
<feature type="region of interest" description="Disordered" evidence="1">
    <location>
        <begin position="248"/>
        <end position="275"/>
    </location>
</feature>
<feature type="region of interest" description="Disordered" evidence="1">
    <location>
        <begin position="113"/>
        <end position="167"/>
    </location>
</feature>
<reference evidence="4 5" key="1">
    <citation type="submission" date="2018-09" db="EMBL/GenBank/DDBJ databases">
        <title>YIM 75000 draft genome.</title>
        <authorList>
            <person name="Tang S."/>
            <person name="Feng Y."/>
        </authorList>
    </citation>
    <scope>NUCLEOTIDE SEQUENCE [LARGE SCALE GENOMIC DNA]</scope>
    <source>
        <strain evidence="4 5">YIM 75000</strain>
    </source>
</reference>
<evidence type="ECO:0000256" key="1">
    <source>
        <dbReference type="SAM" id="MobiDB-lite"/>
    </source>
</evidence>
<dbReference type="InterPro" id="IPR019060">
    <property type="entry name" value="DUF2382"/>
</dbReference>
<dbReference type="InterPro" id="IPR014747">
    <property type="entry name" value="Bac_photo_RC_H_C"/>
</dbReference>
<dbReference type="InterPro" id="IPR052967">
    <property type="entry name" value="Stress_Response_Assoc"/>
</dbReference>
<feature type="compositionally biased region" description="Low complexity" evidence="1">
    <location>
        <begin position="113"/>
        <end position="143"/>
    </location>
</feature>
<accession>A0A3A3ZMQ5</accession>
<dbReference type="Pfam" id="PF05239">
    <property type="entry name" value="PRC"/>
    <property type="match status" value="1"/>
</dbReference>
<evidence type="ECO:0000259" key="2">
    <source>
        <dbReference type="Pfam" id="PF05239"/>
    </source>
</evidence>
<dbReference type="PANTHER" id="PTHR38463">
    <property type="entry name" value="STRESS RESPONSE PROTEIN YSNF"/>
    <property type="match status" value="1"/>
</dbReference>
<dbReference type="NCBIfam" id="TIGR02271">
    <property type="entry name" value="YsnF/AvaK domain"/>
    <property type="match status" value="1"/>
</dbReference>
<dbReference type="Gene3D" id="3.90.50.10">
    <property type="entry name" value="Photosynthetic Reaction Center, subunit H, domain 2"/>
    <property type="match status" value="1"/>
</dbReference>
<dbReference type="InterPro" id="IPR011033">
    <property type="entry name" value="PRC_barrel-like_sf"/>
</dbReference>
<evidence type="ECO:0000313" key="5">
    <source>
        <dbReference type="Proteomes" id="UP000265614"/>
    </source>
</evidence>
<dbReference type="GO" id="GO:0019684">
    <property type="term" value="P:photosynthesis, light reaction"/>
    <property type="evidence" value="ECO:0007669"/>
    <property type="project" value="InterPro"/>
</dbReference>
<dbReference type="SUPFAM" id="SSF50346">
    <property type="entry name" value="PRC-barrel domain"/>
    <property type="match status" value="1"/>
</dbReference>
<dbReference type="PANTHER" id="PTHR38463:SF1">
    <property type="entry name" value="STRESS RESPONSE PROTEIN YSNF"/>
    <property type="match status" value="1"/>
</dbReference>
<dbReference type="Proteomes" id="UP000265614">
    <property type="component" value="Unassembled WGS sequence"/>
</dbReference>
<feature type="domain" description="DUF2382" evidence="3">
    <location>
        <begin position="152"/>
        <end position="264"/>
    </location>
</feature>